<name>A0A7W6UMC7_9HYPH</name>
<feature type="transmembrane region" description="Helical" evidence="1">
    <location>
        <begin position="167"/>
        <end position="189"/>
    </location>
</feature>
<feature type="transmembrane region" description="Helical" evidence="1">
    <location>
        <begin position="98"/>
        <end position="116"/>
    </location>
</feature>
<comment type="caution">
    <text evidence="2">The sequence shown here is derived from an EMBL/GenBank/DDBJ whole genome shotgun (WGS) entry which is preliminary data.</text>
</comment>
<evidence type="ECO:0008006" key="4">
    <source>
        <dbReference type="Google" id="ProtNLM"/>
    </source>
</evidence>
<accession>A0A7W6UMC7</accession>
<gene>
    <name evidence="2" type="ORF">GGE15_004018</name>
</gene>
<dbReference type="AlphaFoldDB" id="A0A7W6UMC7"/>
<reference evidence="2 3" key="1">
    <citation type="submission" date="2020-08" db="EMBL/GenBank/DDBJ databases">
        <title>Genomic Encyclopedia of Type Strains, Phase IV (KMG-V): Genome sequencing to study the core and pangenomes of soil and plant-associated prokaryotes.</title>
        <authorList>
            <person name="Whitman W."/>
        </authorList>
    </citation>
    <scope>NUCLEOTIDE SEQUENCE [LARGE SCALE GENOMIC DNA]</scope>
    <source>
        <strain evidence="2 3">SEMIA 414</strain>
    </source>
</reference>
<organism evidence="2 3">
    <name type="scientific">Rhizobium esperanzae</name>
    <dbReference type="NCBI Taxonomy" id="1967781"/>
    <lineage>
        <taxon>Bacteria</taxon>
        <taxon>Pseudomonadati</taxon>
        <taxon>Pseudomonadota</taxon>
        <taxon>Alphaproteobacteria</taxon>
        <taxon>Hyphomicrobiales</taxon>
        <taxon>Rhizobiaceae</taxon>
        <taxon>Rhizobium/Agrobacterium group</taxon>
        <taxon>Rhizobium</taxon>
    </lineage>
</organism>
<feature type="transmembrane region" description="Helical" evidence="1">
    <location>
        <begin position="209"/>
        <end position="227"/>
    </location>
</feature>
<feature type="transmembrane region" description="Helical" evidence="1">
    <location>
        <begin position="136"/>
        <end position="155"/>
    </location>
</feature>
<evidence type="ECO:0000313" key="2">
    <source>
        <dbReference type="EMBL" id="MBB4440741.1"/>
    </source>
</evidence>
<dbReference type="EMBL" id="JACIHI010000009">
    <property type="protein sequence ID" value="MBB4440741.1"/>
    <property type="molecule type" value="Genomic_DNA"/>
</dbReference>
<evidence type="ECO:0000313" key="3">
    <source>
        <dbReference type="Proteomes" id="UP000533724"/>
    </source>
</evidence>
<dbReference type="RefSeq" id="WP_184500369.1">
    <property type="nucleotide sequence ID" value="NZ_JACIHI010000009.1"/>
</dbReference>
<protein>
    <recommendedName>
        <fullName evidence="4">Cobalt transporter</fullName>
    </recommendedName>
</protein>
<keyword evidence="1" id="KW-0812">Transmembrane</keyword>
<dbReference type="Proteomes" id="UP000533724">
    <property type="component" value="Unassembled WGS sequence"/>
</dbReference>
<dbReference type="Pfam" id="PF09490">
    <property type="entry name" value="CbtA"/>
    <property type="match status" value="1"/>
</dbReference>
<sequence>MVQRLLLAGMLSGLIVALFAFSYARVYAEPNIERAIALEEGGDHHHEEAEQGTVSRDTQRNAGLLTGLVAYCAALGGLLAIGLAFLHGRLSVRPRSAVWTLTVAGYVSLVLVPQLKYPANPPGVGSAETIGTRTEMYFIMLLASAISMAVSLWISHRMARRAGAAPSIAAGLAVFTALASLLMTMMPAISETPYDFPRALLFEFRFHAALLQLVVWGGLGVLFGQAAEYMEQSGLRVEGTARRGIPNA</sequence>
<keyword evidence="1" id="KW-0472">Membrane</keyword>
<keyword evidence="1" id="KW-1133">Transmembrane helix</keyword>
<feature type="transmembrane region" description="Helical" evidence="1">
    <location>
        <begin position="64"/>
        <end position="86"/>
    </location>
</feature>
<evidence type="ECO:0000256" key="1">
    <source>
        <dbReference type="SAM" id="Phobius"/>
    </source>
</evidence>
<proteinExistence type="predicted"/>
<dbReference type="InterPro" id="IPR012666">
    <property type="entry name" value="CbtA_put"/>
</dbReference>